<dbReference type="SUPFAM" id="SSF53474">
    <property type="entry name" value="alpha/beta-Hydrolases"/>
    <property type="match status" value="1"/>
</dbReference>
<dbReference type="EMBL" id="KZ084087">
    <property type="protein sequence ID" value="OSD08149.1"/>
    <property type="molecule type" value="Genomic_DNA"/>
</dbReference>
<dbReference type="AlphaFoldDB" id="A0A1Y2J413"/>
<dbReference type="OrthoDB" id="94039at2759"/>
<evidence type="ECO:0000313" key="3">
    <source>
        <dbReference type="Proteomes" id="UP000193067"/>
    </source>
</evidence>
<proteinExistence type="predicted"/>
<dbReference type="InterPro" id="IPR029058">
    <property type="entry name" value="AB_hydrolase_fold"/>
</dbReference>
<organism evidence="2 3">
    <name type="scientific">Trametes coccinea (strain BRFM310)</name>
    <name type="common">Pycnoporus coccineus</name>
    <dbReference type="NCBI Taxonomy" id="1353009"/>
    <lineage>
        <taxon>Eukaryota</taxon>
        <taxon>Fungi</taxon>
        <taxon>Dikarya</taxon>
        <taxon>Basidiomycota</taxon>
        <taxon>Agaricomycotina</taxon>
        <taxon>Agaricomycetes</taxon>
        <taxon>Polyporales</taxon>
        <taxon>Polyporaceae</taxon>
        <taxon>Trametes</taxon>
    </lineage>
</organism>
<dbReference type="Gene3D" id="3.40.50.1820">
    <property type="entry name" value="alpha/beta hydrolase"/>
    <property type="match status" value="1"/>
</dbReference>
<dbReference type="GO" id="GO:0016787">
    <property type="term" value="F:hydrolase activity"/>
    <property type="evidence" value="ECO:0007669"/>
    <property type="project" value="UniProtKB-KW"/>
</dbReference>
<accession>A0A1Y2J413</accession>
<evidence type="ECO:0000313" key="2">
    <source>
        <dbReference type="EMBL" id="OSD08149.1"/>
    </source>
</evidence>
<keyword evidence="2" id="KW-0378">Hydrolase</keyword>
<reference evidence="2 3" key="1">
    <citation type="journal article" date="2015" name="Biotechnol. Biofuels">
        <title>Enhanced degradation of softwood versus hardwood by the white-rot fungus Pycnoporus coccineus.</title>
        <authorList>
            <person name="Couturier M."/>
            <person name="Navarro D."/>
            <person name="Chevret D."/>
            <person name="Henrissat B."/>
            <person name="Piumi F."/>
            <person name="Ruiz-Duenas F.J."/>
            <person name="Martinez A.T."/>
            <person name="Grigoriev I.V."/>
            <person name="Riley R."/>
            <person name="Lipzen A."/>
            <person name="Berrin J.G."/>
            <person name="Master E.R."/>
            <person name="Rosso M.N."/>
        </authorList>
    </citation>
    <scope>NUCLEOTIDE SEQUENCE [LARGE SCALE GENOMIC DNA]</scope>
    <source>
        <strain evidence="2 3">BRFM310</strain>
    </source>
</reference>
<sequence>MVNKFPSYDSLRQPSAVEIIPHRPIQPRRLDPLEAPPVSLQNYPALDVPVRGFAPAEGWGVSTHLFPAAFPRCPSDVWVAPPSHETREEQKTRIVATVTRLSALKEAQEAGRDSRPSRGEVLWMVANRYTPKHAPRHFGLTLVLLHGIGCHKETWEPVLERLLALRSSYKVDLPINEIWALECVQHGDSGLLNEAVLGDTFDSAEYARDFTNFLLYYLPREPVGNLPQNLSRLCDAEACSRMGSGIAGRTIVGIGHSVGACSLVCPAVEYPNLFSALIFVESYTVPEFTRHLDAHRNKETLSFRRHWLWNSREEAIRDLTQNPYYREWHPKALEAFVQHALTRTPDGRVRTKTHPVLESTMLFERRVIYETWELLDKIHPSIAMHWVLGGKSARPGSQAIQAQTSFRRAANSTNDYHPELDHMLPQQAPDTLGFDIFRFLVSKYVEPKSKL</sequence>
<protein>
    <submittedName>
        <fullName evidence="2">Alpha beta-hydrolase</fullName>
    </submittedName>
</protein>
<dbReference type="InterPro" id="IPR000073">
    <property type="entry name" value="AB_hydrolase_1"/>
</dbReference>
<dbReference type="Pfam" id="PF12697">
    <property type="entry name" value="Abhydrolase_6"/>
    <property type="match status" value="1"/>
</dbReference>
<feature type="domain" description="AB hydrolase-1" evidence="1">
    <location>
        <begin position="142"/>
        <end position="430"/>
    </location>
</feature>
<evidence type="ECO:0000259" key="1">
    <source>
        <dbReference type="Pfam" id="PF12697"/>
    </source>
</evidence>
<gene>
    <name evidence="2" type="ORF">PYCCODRAFT_1421922</name>
</gene>
<name>A0A1Y2J413_TRAC3</name>
<keyword evidence="3" id="KW-1185">Reference proteome</keyword>
<dbReference type="Proteomes" id="UP000193067">
    <property type="component" value="Unassembled WGS sequence"/>
</dbReference>